<dbReference type="WBParaSite" id="HCON_00049780-00001">
    <property type="protein sequence ID" value="HCON_00049780-00001"/>
    <property type="gene ID" value="HCON_00049780"/>
</dbReference>
<evidence type="ECO:0000313" key="3">
    <source>
        <dbReference type="WBParaSite" id="HCON_00049780-00001"/>
    </source>
</evidence>
<evidence type="ECO:0000256" key="1">
    <source>
        <dbReference type="SAM" id="MobiDB-lite"/>
    </source>
</evidence>
<organism evidence="2 3">
    <name type="scientific">Haemonchus contortus</name>
    <name type="common">Barber pole worm</name>
    <dbReference type="NCBI Taxonomy" id="6289"/>
    <lineage>
        <taxon>Eukaryota</taxon>
        <taxon>Metazoa</taxon>
        <taxon>Ecdysozoa</taxon>
        <taxon>Nematoda</taxon>
        <taxon>Chromadorea</taxon>
        <taxon>Rhabditida</taxon>
        <taxon>Rhabditina</taxon>
        <taxon>Rhabditomorpha</taxon>
        <taxon>Strongyloidea</taxon>
        <taxon>Trichostrongylidae</taxon>
        <taxon>Haemonchus</taxon>
    </lineage>
</organism>
<protein>
    <submittedName>
        <fullName evidence="3">40S ribosomal protein S25</fullName>
    </submittedName>
</protein>
<accession>A0A7I4Y541</accession>
<proteinExistence type="predicted"/>
<dbReference type="Proteomes" id="UP000025227">
    <property type="component" value="Unplaced"/>
</dbReference>
<reference evidence="3" key="1">
    <citation type="submission" date="2020-12" db="UniProtKB">
        <authorList>
            <consortium name="WormBaseParasite"/>
        </authorList>
    </citation>
    <scope>IDENTIFICATION</scope>
    <source>
        <strain evidence="3">MHco3</strain>
    </source>
</reference>
<dbReference type="AlphaFoldDB" id="A0A7I4Y541"/>
<evidence type="ECO:0000313" key="2">
    <source>
        <dbReference type="Proteomes" id="UP000025227"/>
    </source>
</evidence>
<sequence>MRRKLGRGAVGSKLSRGGESDAAREGVQQNAAARKKYKNKRTNRKIVPKIMIANRLSYMKNARTVITAKRMDRDSRMRRVDPKKPILLPVSSEVALWWVFNDASKIGLNTKGDSSNYTITEITCIFERNNISQKAAEHVCIVFSLGY</sequence>
<name>A0A7I4Y541_HAECO</name>
<feature type="region of interest" description="Disordered" evidence="1">
    <location>
        <begin position="1"/>
        <end position="40"/>
    </location>
</feature>
<keyword evidence="2" id="KW-1185">Reference proteome</keyword>